<dbReference type="GO" id="GO:1990904">
    <property type="term" value="C:ribonucleoprotein complex"/>
    <property type="evidence" value="ECO:0007669"/>
    <property type="project" value="UniProtKB-KW"/>
</dbReference>
<dbReference type="GO" id="GO:0005840">
    <property type="term" value="C:ribosome"/>
    <property type="evidence" value="ECO:0007669"/>
    <property type="project" value="UniProtKB-KW"/>
</dbReference>
<name>C6TL80_SOYBN</name>
<evidence type="ECO:0000256" key="1">
    <source>
        <dbReference type="ARBA" id="ARBA00007116"/>
    </source>
</evidence>
<dbReference type="AlphaFoldDB" id="C6TL80"/>
<sequence length="102" mass="11685">MEQPHIQELSVFCSDKQLYAMLVDDKNKKCLFYGSTLQKSIRQDPPCSTLEVAQRVGEALVKACVDLNINEILSYDRNGLRQREEKLKAFENAISSYGFLPR</sequence>
<evidence type="ECO:0000313" key="4">
    <source>
        <dbReference type="EMBL" id="ACU23672.1"/>
    </source>
</evidence>
<dbReference type="EMBL" id="BT098463">
    <property type="protein sequence ID" value="ACU23672.1"/>
    <property type="molecule type" value="mRNA"/>
</dbReference>
<dbReference type="GO" id="GO:0006412">
    <property type="term" value="P:translation"/>
    <property type="evidence" value="ECO:0007669"/>
    <property type="project" value="InterPro"/>
</dbReference>
<evidence type="ECO:0000256" key="2">
    <source>
        <dbReference type="ARBA" id="ARBA00022980"/>
    </source>
</evidence>
<dbReference type="CDD" id="cd00432">
    <property type="entry name" value="Ribosomal_L18_L5e"/>
    <property type="match status" value="1"/>
</dbReference>
<keyword evidence="2" id="KW-0689">Ribosomal protein</keyword>
<dbReference type="InterPro" id="IPR057268">
    <property type="entry name" value="Ribosomal_L18"/>
</dbReference>
<organism evidence="4">
    <name type="scientific">Glycine max</name>
    <name type="common">Soybean</name>
    <name type="synonym">Glycine hispida</name>
    <dbReference type="NCBI Taxonomy" id="3847"/>
    <lineage>
        <taxon>Eukaryota</taxon>
        <taxon>Viridiplantae</taxon>
        <taxon>Streptophyta</taxon>
        <taxon>Embryophyta</taxon>
        <taxon>Tracheophyta</taxon>
        <taxon>Spermatophyta</taxon>
        <taxon>Magnoliopsida</taxon>
        <taxon>eudicotyledons</taxon>
        <taxon>Gunneridae</taxon>
        <taxon>Pentapetalae</taxon>
        <taxon>rosids</taxon>
        <taxon>fabids</taxon>
        <taxon>Fabales</taxon>
        <taxon>Fabaceae</taxon>
        <taxon>Papilionoideae</taxon>
        <taxon>50 kb inversion clade</taxon>
        <taxon>NPAAA clade</taxon>
        <taxon>indigoferoid/millettioid clade</taxon>
        <taxon>Phaseoleae</taxon>
        <taxon>Glycine</taxon>
        <taxon>Glycine subgen. Soja</taxon>
    </lineage>
</organism>
<dbReference type="PANTHER" id="PTHR12899:SF8">
    <property type="entry name" value="RIBOSOMAL L18P_L5E FAMILY PROTEIN"/>
    <property type="match status" value="1"/>
</dbReference>
<dbReference type="PANTHER" id="PTHR12899">
    <property type="entry name" value="39S RIBOSOMAL PROTEIN L18, MITOCHONDRIAL"/>
    <property type="match status" value="1"/>
</dbReference>
<accession>C6TL80</accession>
<evidence type="ECO:0000256" key="3">
    <source>
        <dbReference type="ARBA" id="ARBA00023274"/>
    </source>
</evidence>
<dbReference type="SUPFAM" id="SSF53137">
    <property type="entry name" value="Translational machinery components"/>
    <property type="match status" value="1"/>
</dbReference>
<dbReference type="Gene3D" id="3.30.420.100">
    <property type="match status" value="1"/>
</dbReference>
<dbReference type="InterPro" id="IPR005484">
    <property type="entry name" value="Ribosomal_uL18_bac/plant/anim"/>
</dbReference>
<keyword evidence="3" id="KW-0687">Ribonucleoprotein</keyword>
<dbReference type="Pfam" id="PF00861">
    <property type="entry name" value="Ribosomal_L18p"/>
    <property type="match status" value="1"/>
</dbReference>
<reference evidence="4" key="1">
    <citation type="submission" date="2009-08" db="EMBL/GenBank/DDBJ databases">
        <authorList>
            <person name="Cheung F."/>
            <person name="Xiao Y."/>
            <person name="Chan A."/>
            <person name="Moskal W."/>
            <person name="Town C.D."/>
        </authorList>
    </citation>
    <scope>NUCLEOTIDE SEQUENCE</scope>
</reference>
<protein>
    <submittedName>
        <fullName evidence="4">Uncharacterized protein</fullName>
    </submittedName>
</protein>
<comment type="similarity">
    <text evidence="1">Belongs to the universal ribosomal protein uL18 family.</text>
</comment>
<dbReference type="GO" id="GO:0003735">
    <property type="term" value="F:structural constituent of ribosome"/>
    <property type="evidence" value="ECO:0007669"/>
    <property type="project" value="InterPro"/>
</dbReference>
<proteinExistence type="evidence at transcript level"/>
<dbReference type="ExpressionAtlas" id="C6TL80">
    <property type="expression patterns" value="baseline and differential"/>
</dbReference>